<sequence length="151" mass="17272">MIMNYENFPHYWVNHLGFQLRKELETAFVANGHRVTSEEWALLLILSKHGQLSPRDLSQLTLRDPTTVSRLIDRLEGKGLLERTRTRKDRRIVDVGITEAGRVLFAKLADIASRLINLSLQDIAPQDLELVNQVLKKMSENLSNLERGADV</sequence>
<evidence type="ECO:0000256" key="3">
    <source>
        <dbReference type="ARBA" id="ARBA00023163"/>
    </source>
</evidence>
<dbReference type="SUPFAM" id="SSF46785">
    <property type="entry name" value="Winged helix' DNA-binding domain"/>
    <property type="match status" value="1"/>
</dbReference>
<proteinExistence type="predicted"/>
<dbReference type="InterPro" id="IPR036388">
    <property type="entry name" value="WH-like_DNA-bd_sf"/>
</dbReference>
<dbReference type="OrthoDB" id="7269152at2"/>
<keyword evidence="6" id="KW-1185">Reference proteome</keyword>
<keyword evidence="2 5" id="KW-0238">DNA-binding</keyword>
<evidence type="ECO:0000259" key="4">
    <source>
        <dbReference type="PROSITE" id="PS50995"/>
    </source>
</evidence>
<dbReference type="PROSITE" id="PS01117">
    <property type="entry name" value="HTH_MARR_1"/>
    <property type="match status" value="1"/>
</dbReference>
<evidence type="ECO:0000256" key="1">
    <source>
        <dbReference type="ARBA" id="ARBA00023015"/>
    </source>
</evidence>
<dbReference type="PROSITE" id="PS50995">
    <property type="entry name" value="HTH_MARR_2"/>
    <property type="match status" value="1"/>
</dbReference>
<dbReference type="RefSeq" id="WP_097153848.1">
    <property type="nucleotide sequence ID" value="NZ_OBEL01000002.1"/>
</dbReference>
<dbReference type="AlphaFoldDB" id="A0A285PCP3"/>
<dbReference type="SMART" id="SM00347">
    <property type="entry name" value="HTH_MARR"/>
    <property type="match status" value="1"/>
</dbReference>
<evidence type="ECO:0000313" key="6">
    <source>
        <dbReference type="Proteomes" id="UP000219439"/>
    </source>
</evidence>
<name>A0A285PCP3_9HYPH</name>
<dbReference type="GO" id="GO:0006950">
    <property type="term" value="P:response to stress"/>
    <property type="evidence" value="ECO:0007669"/>
    <property type="project" value="TreeGrafter"/>
</dbReference>
<dbReference type="PANTHER" id="PTHR33164">
    <property type="entry name" value="TRANSCRIPTIONAL REGULATOR, MARR FAMILY"/>
    <property type="match status" value="1"/>
</dbReference>
<organism evidence="5 6">
    <name type="scientific">Cohaesibacter gelatinilyticus</name>
    <dbReference type="NCBI Taxonomy" id="372072"/>
    <lineage>
        <taxon>Bacteria</taxon>
        <taxon>Pseudomonadati</taxon>
        <taxon>Pseudomonadota</taxon>
        <taxon>Alphaproteobacteria</taxon>
        <taxon>Hyphomicrobiales</taxon>
        <taxon>Cohaesibacteraceae</taxon>
    </lineage>
</organism>
<dbReference type="InterPro" id="IPR023187">
    <property type="entry name" value="Tscrpt_reg_MarR-type_CS"/>
</dbReference>
<dbReference type="EMBL" id="OBEL01000002">
    <property type="protein sequence ID" value="SNZ19504.1"/>
    <property type="molecule type" value="Genomic_DNA"/>
</dbReference>
<dbReference type="PRINTS" id="PR00598">
    <property type="entry name" value="HTHMARR"/>
</dbReference>
<accession>A0A285PCP3</accession>
<dbReference type="Pfam" id="PF01047">
    <property type="entry name" value="MarR"/>
    <property type="match status" value="1"/>
</dbReference>
<dbReference type="Proteomes" id="UP000219439">
    <property type="component" value="Unassembled WGS sequence"/>
</dbReference>
<dbReference type="GO" id="GO:0003700">
    <property type="term" value="F:DNA-binding transcription factor activity"/>
    <property type="evidence" value="ECO:0007669"/>
    <property type="project" value="InterPro"/>
</dbReference>
<gene>
    <name evidence="5" type="ORF">SAMN06265368_2593</name>
</gene>
<dbReference type="Gene3D" id="1.10.10.10">
    <property type="entry name" value="Winged helix-like DNA-binding domain superfamily/Winged helix DNA-binding domain"/>
    <property type="match status" value="1"/>
</dbReference>
<dbReference type="InterPro" id="IPR000835">
    <property type="entry name" value="HTH_MarR-typ"/>
</dbReference>
<dbReference type="InterPro" id="IPR036390">
    <property type="entry name" value="WH_DNA-bd_sf"/>
</dbReference>
<dbReference type="GO" id="GO:0003677">
    <property type="term" value="F:DNA binding"/>
    <property type="evidence" value="ECO:0007669"/>
    <property type="project" value="UniProtKB-KW"/>
</dbReference>
<keyword evidence="1" id="KW-0805">Transcription regulation</keyword>
<keyword evidence="3" id="KW-0804">Transcription</keyword>
<evidence type="ECO:0000313" key="5">
    <source>
        <dbReference type="EMBL" id="SNZ19504.1"/>
    </source>
</evidence>
<reference evidence="5 6" key="1">
    <citation type="submission" date="2017-09" db="EMBL/GenBank/DDBJ databases">
        <authorList>
            <person name="Ehlers B."/>
            <person name="Leendertz F.H."/>
        </authorList>
    </citation>
    <scope>NUCLEOTIDE SEQUENCE [LARGE SCALE GENOMIC DNA]</scope>
    <source>
        <strain evidence="5 6">DSM 18289</strain>
    </source>
</reference>
<evidence type="ECO:0000256" key="2">
    <source>
        <dbReference type="ARBA" id="ARBA00023125"/>
    </source>
</evidence>
<protein>
    <submittedName>
        <fullName evidence="5">DNA-binding transcriptional regulator, MarR family</fullName>
    </submittedName>
</protein>
<dbReference type="PANTHER" id="PTHR33164:SF64">
    <property type="entry name" value="TRANSCRIPTIONAL REGULATOR SLYA"/>
    <property type="match status" value="1"/>
</dbReference>
<dbReference type="InterPro" id="IPR039422">
    <property type="entry name" value="MarR/SlyA-like"/>
</dbReference>
<feature type="domain" description="HTH marR-type" evidence="4">
    <location>
        <begin position="1"/>
        <end position="140"/>
    </location>
</feature>